<feature type="non-terminal residue" evidence="1">
    <location>
        <position position="1"/>
    </location>
</feature>
<protein>
    <submittedName>
        <fullName evidence="1">Uncharacterized protein</fullName>
    </submittedName>
</protein>
<reference evidence="1 2" key="1">
    <citation type="submission" date="2016-03" db="EMBL/GenBank/DDBJ databases">
        <title>Cyphomyrmex costatus WGS genome.</title>
        <authorList>
            <person name="Nygaard S."/>
            <person name="Hu H."/>
            <person name="Boomsma J."/>
            <person name="Zhang G."/>
        </authorList>
    </citation>
    <scope>NUCLEOTIDE SEQUENCE [LARGE SCALE GENOMIC DNA]</scope>
    <source>
        <strain evidence="1">MS0001</strain>
        <tissue evidence="1">Whole body</tissue>
    </source>
</reference>
<keyword evidence="2" id="KW-1185">Reference proteome</keyword>
<sequence length="102" mass="11529">LRISVGSSACNLVLDICEHIGFFRKGCPRAFVEPSSSSVEEEELGMLQILLTRYRDIPTWDKSASKEETDTGRFAKRSDDKAKSVHREIITGEITHYKPDEV</sequence>
<organism evidence="1 2">
    <name type="scientific">Cyphomyrmex costatus</name>
    <dbReference type="NCBI Taxonomy" id="456900"/>
    <lineage>
        <taxon>Eukaryota</taxon>
        <taxon>Metazoa</taxon>
        <taxon>Ecdysozoa</taxon>
        <taxon>Arthropoda</taxon>
        <taxon>Hexapoda</taxon>
        <taxon>Insecta</taxon>
        <taxon>Pterygota</taxon>
        <taxon>Neoptera</taxon>
        <taxon>Endopterygota</taxon>
        <taxon>Hymenoptera</taxon>
        <taxon>Apocrita</taxon>
        <taxon>Aculeata</taxon>
        <taxon>Formicoidea</taxon>
        <taxon>Formicidae</taxon>
        <taxon>Myrmicinae</taxon>
        <taxon>Cyphomyrmex</taxon>
    </lineage>
</organism>
<evidence type="ECO:0000313" key="2">
    <source>
        <dbReference type="Proteomes" id="UP000078542"/>
    </source>
</evidence>
<dbReference type="Proteomes" id="UP000078542">
    <property type="component" value="Unassembled WGS sequence"/>
</dbReference>
<accession>A0A151IKR3</accession>
<dbReference type="AlphaFoldDB" id="A0A151IKR3"/>
<name>A0A151IKR3_9HYME</name>
<dbReference type="EMBL" id="KQ977165">
    <property type="protein sequence ID" value="KYN05203.1"/>
    <property type="molecule type" value="Genomic_DNA"/>
</dbReference>
<gene>
    <name evidence="1" type="ORF">ALC62_03904</name>
</gene>
<evidence type="ECO:0000313" key="1">
    <source>
        <dbReference type="EMBL" id="KYN05203.1"/>
    </source>
</evidence>
<proteinExistence type="predicted"/>